<dbReference type="GO" id="GO:0000156">
    <property type="term" value="F:phosphorelay response regulator activity"/>
    <property type="evidence" value="ECO:0007669"/>
    <property type="project" value="TreeGrafter"/>
</dbReference>
<organism evidence="13 14">
    <name type="scientific">Methanoculleus taiwanensis</name>
    <dbReference type="NCBI Taxonomy" id="1550565"/>
    <lineage>
        <taxon>Archaea</taxon>
        <taxon>Methanobacteriati</taxon>
        <taxon>Methanobacteriota</taxon>
        <taxon>Stenosarchaea group</taxon>
        <taxon>Methanomicrobia</taxon>
        <taxon>Methanomicrobiales</taxon>
        <taxon>Methanomicrobiaceae</taxon>
        <taxon>Methanoculleus</taxon>
    </lineage>
</organism>
<sequence>MQMKDDGTPTTRPLSFTHYLIIAILLVLIPVVVLISYIDYAGVEQQQAANDRMLQNQTERSILLSIALVDTGLRHFDDSLTQEMREGFTPVLAEYERAGGDPARMDLEAVKTKLGGVVDLYIINESGVIEYTTFKPDLGFDFTTIPYFYEYITDLRQNGDFAADRIVNEISTGALRKYAYMPTPDRRYLLELGLAESEFQKYRSMLKYKDTVARVIELNPNIDSLRIFNSRGKQVTKETVPDEDARHAMVMQAYEQKRDLELVNGTTGDAVRFIFVDLTSPDYGADTSLIVELAYNTKLAAEQLDRLLFTHALIALIALLLTVELTLIAAHRITRPIRDMADDVDAIAHGDLDHPIRASGGVEFVRLERSITTMVTALKAHIERLRASEQKEREHSEHLEEQVRERTADLQRSSEKVNLYLDIMTHDISNANNVASLYADLLLSEVAGEPEEVYVKNVRKGLEKSAQILRNVSTIRRIRETRLPLRSIDLDGIIRSEIGHYPCAAISYTGTDAYVLADELLPVIFTNLLGNAVKFGGTGITIAIRVEEQEKTIRVSVEDTGPGIPEDLKETIFNRFRRGNSRASGSGLGLYICRMLIERYGGRIWTGERVPGRPGEGAAFRFTLNRGEPQPDDGAEVSRE</sequence>
<evidence type="ECO:0000259" key="11">
    <source>
        <dbReference type="PROSITE" id="PS50109"/>
    </source>
</evidence>
<dbReference type="CDD" id="cd06225">
    <property type="entry name" value="HAMP"/>
    <property type="match status" value="1"/>
</dbReference>
<dbReference type="EMBL" id="LHQS01000002">
    <property type="protein sequence ID" value="RXE56498.1"/>
    <property type="molecule type" value="Genomic_DNA"/>
</dbReference>
<reference evidence="13 14" key="1">
    <citation type="journal article" date="2015" name="Int. J. Syst. Evol. Microbiol.">
        <title>Methanoculleus taiwanensis sp. nov., a methanogen isolated from deep marine sediment at the deformation front area near Taiwan.</title>
        <authorList>
            <person name="Weng C.Y."/>
            <person name="Chen S.C."/>
            <person name="Lai M.C."/>
            <person name="Wu S.Y."/>
            <person name="Lin S."/>
            <person name="Yang T.F."/>
            <person name="Chen P.C."/>
        </authorList>
    </citation>
    <scope>NUCLEOTIDE SEQUENCE [LARGE SCALE GENOMIC DNA]</scope>
    <source>
        <strain evidence="13 14">CYW4</strain>
    </source>
</reference>
<dbReference type="InterPro" id="IPR004358">
    <property type="entry name" value="Sig_transdc_His_kin-like_C"/>
</dbReference>
<comment type="catalytic activity">
    <reaction evidence="1">
        <text>ATP + protein L-histidine = ADP + protein N-phospho-L-histidine.</text>
        <dbReference type="EC" id="2.7.13.3"/>
    </reaction>
</comment>
<evidence type="ECO:0000256" key="8">
    <source>
        <dbReference type="ARBA" id="ARBA00023012"/>
    </source>
</evidence>
<dbReference type="SMART" id="SM00387">
    <property type="entry name" value="HATPase_c"/>
    <property type="match status" value="1"/>
</dbReference>
<feature type="region of interest" description="Disordered" evidence="9">
    <location>
        <begin position="616"/>
        <end position="640"/>
    </location>
</feature>
<dbReference type="PROSITE" id="PS50885">
    <property type="entry name" value="HAMP"/>
    <property type="match status" value="1"/>
</dbReference>
<dbReference type="InterPro" id="IPR050351">
    <property type="entry name" value="BphY/WalK/GraS-like"/>
</dbReference>
<proteinExistence type="predicted"/>
<dbReference type="SUPFAM" id="SSF55874">
    <property type="entry name" value="ATPase domain of HSP90 chaperone/DNA topoisomerase II/histidine kinase"/>
    <property type="match status" value="1"/>
</dbReference>
<dbReference type="InterPro" id="IPR005467">
    <property type="entry name" value="His_kinase_dom"/>
</dbReference>
<evidence type="ECO:0000256" key="2">
    <source>
        <dbReference type="ARBA" id="ARBA00012438"/>
    </source>
</evidence>
<name>A0A498H1M0_9EURY</name>
<dbReference type="Pfam" id="PF02518">
    <property type="entry name" value="HATPase_c"/>
    <property type="match status" value="1"/>
</dbReference>
<keyword evidence="10" id="KW-0812">Transmembrane</keyword>
<dbReference type="PANTHER" id="PTHR42878:SF7">
    <property type="entry name" value="SENSOR HISTIDINE KINASE GLRK"/>
    <property type="match status" value="1"/>
</dbReference>
<feature type="domain" description="HAMP" evidence="12">
    <location>
        <begin position="331"/>
        <end position="383"/>
    </location>
</feature>
<dbReference type="Pfam" id="PF00672">
    <property type="entry name" value="HAMP"/>
    <property type="match status" value="1"/>
</dbReference>
<keyword evidence="5" id="KW-0547">Nucleotide-binding</keyword>
<evidence type="ECO:0000259" key="12">
    <source>
        <dbReference type="PROSITE" id="PS50885"/>
    </source>
</evidence>
<evidence type="ECO:0000256" key="6">
    <source>
        <dbReference type="ARBA" id="ARBA00022777"/>
    </source>
</evidence>
<feature type="transmembrane region" description="Helical" evidence="10">
    <location>
        <begin position="20"/>
        <end position="38"/>
    </location>
</feature>
<dbReference type="InterPro" id="IPR036890">
    <property type="entry name" value="HATPase_C_sf"/>
</dbReference>
<dbReference type="GO" id="GO:0030295">
    <property type="term" value="F:protein kinase activator activity"/>
    <property type="evidence" value="ECO:0007669"/>
    <property type="project" value="TreeGrafter"/>
</dbReference>
<evidence type="ECO:0000256" key="5">
    <source>
        <dbReference type="ARBA" id="ARBA00022741"/>
    </source>
</evidence>
<feature type="compositionally biased region" description="Acidic residues" evidence="9">
    <location>
        <begin position="630"/>
        <end position="640"/>
    </location>
</feature>
<dbReference type="GO" id="GO:0016020">
    <property type="term" value="C:membrane"/>
    <property type="evidence" value="ECO:0007669"/>
    <property type="project" value="InterPro"/>
</dbReference>
<keyword evidence="7" id="KW-0067">ATP-binding</keyword>
<evidence type="ECO:0000256" key="4">
    <source>
        <dbReference type="ARBA" id="ARBA00022679"/>
    </source>
</evidence>
<keyword evidence="10" id="KW-0472">Membrane</keyword>
<keyword evidence="3" id="KW-0597">Phosphoprotein</keyword>
<dbReference type="PANTHER" id="PTHR42878">
    <property type="entry name" value="TWO-COMPONENT HISTIDINE KINASE"/>
    <property type="match status" value="1"/>
</dbReference>
<feature type="domain" description="Histidine kinase" evidence="11">
    <location>
        <begin position="524"/>
        <end position="628"/>
    </location>
</feature>
<evidence type="ECO:0000256" key="10">
    <source>
        <dbReference type="SAM" id="Phobius"/>
    </source>
</evidence>
<dbReference type="GO" id="GO:0005524">
    <property type="term" value="F:ATP binding"/>
    <property type="evidence" value="ECO:0007669"/>
    <property type="project" value="UniProtKB-KW"/>
</dbReference>
<dbReference type="SUPFAM" id="SSF158472">
    <property type="entry name" value="HAMP domain-like"/>
    <property type="match status" value="1"/>
</dbReference>
<dbReference type="GO" id="GO:0004673">
    <property type="term" value="F:protein histidine kinase activity"/>
    <property type="evidence" value="ECO:0007669"/>
    <property type="project" value="UniProtKB-EC"/>
</dbReference>
<dbReference type="PROSITE" id="PS50109">
    <property type="entry name" value="HIS_KIN"/>
    <property type="match status" value="1"/>
</dbReference>
<dbReference type="Proteomes" id="UP000290932">
    <property type="component" value="Unassembled WGS sequence"/>
</dbReference>
<keyword evidence="10" id="KW-1133">Transmembrane helix</keyword>
<dbReference type="InterPro" id="IPR003594">
    <property type="entry name" value="HATPase_dom"/>
</dbReference>
<dbReference type="GO" id="GO:0007234">
    <property type="term" value="P:osmosensory signaling via phosphorelay pathway"/>
    <property type="evidence" value="ECO:0007669"/>
    <property type="project" value="TreeGrafter"/>
</dbReference>
<dbReference type="SMART" id="SM00304">
    <property type="entry name" value="HAMP"/>
    <property type="match status" value="1"/>
</dbReference>
<accession>A0A498H1M0</accession>
<evidence type="ECO:0000313" key="14">
    <source>
        <dbReference type="Proteomes" id="UP000290932"/>
    </source>
</evidence>
<keyword evidence="8" id="KW-0902">Two-component regulatory system</keyword>
<protein>
    <recommendedName>
        <fullName evidence="2">histidine kinase</fullName>
        <ecNumber evidence="2">2.7.13.3</ecNumber>
    </recommendedName>
</protein>
<evidence type="ECO:0000256" key="3">
    <source>
        <dbReference type="ARBA" id="ARBA00022553"/>
    </source>
</evidence>
<evidence type="ECO:0000313" key="13">
    <source>
        <dbReference type="EMBL" id="RXE56498.1"/>
    </source>
</evidence>
<keyword evidence="6 13" id="KW-0418">Kinase</keyword>
<dbReference type="RefSeq" id="WP_241648024.1">
    <property type="nucleotide sequence ID" value="NZ_LHQS01000002.1"/>
</dbReference>
<evidence type="ECO:0000256" key="1">
    <source>
        <dbReference type="ARBA" id="ARBA00000085"/>
    </source>
</evidence>
<gene>
    <name evidence="13" type="ORF">ABH15_05105</name>
</gene>
<keyword evidence="14" id="KW-1185">Reference proteome</keyword>
<feature type="transmembrane region" description="Helical" evidence="10">
    <location>
        <begin position="308"/>
        <end position="330"/>
    </location>
</feature>
<keyword evidence="4" id="KW-0808">Transferase</keyword>
<evidence type="ECO:0000256" key="9">
    <source>
        <dbReference type="SAM" id="MobiDB-lite"/>
    </source>
</evidence>
<dbReference type="PRINTS" id="PR00344">
    <property type="entry name" value="BCTRLSENSOR"/>
</dbReference>
<comment type="caution">
    <text evidence="13">The sequence shown here is derived from an EMBL/GenBank/DDBJ whole genome shotgun (WGS) entry which is preliminary data.</text>
</comment>
<dbReference type="AlphaFoldDB" id="A0A498H1M0"/>
<evidence type="ECO:0000256" key="7">
    <source>
        <dbReference type="ARBA" id="ARBA00022840"/>
    </source>
</evidence>
<dbReference type="EC" id="2.7.13.3" evidence="2"/>
<dbReference type="Gene3D" id="3.30.565.10">
    <property type="entry name" value="Histidine kinase-like ATPase, C-terminal domain"/>
    <property type="match status" value="1"/>
</dbReference>
<dbReference type="InterPro" id="IPR003660">
    <property type="entry name" value="HAMP_dom"/>
</dbReference>
<dbReference type="Gene3D" id="6.10.340.10">
    <property type="match status" value="1"/>
</dbReference>